<dbReference type="InterPro" id="IPR022225">
    <property type="entry name" value="Phage_tail_fibre_N"/>
</dbReference>
<proteinExistence type="predicted"/>
<organism evidence="2 3">
    <name type="scientific">Klebsiella pneumoniae</name>
    <dbReference type="NCBI Taxonomy" id="573"/>
    <lineage>
        <taxon>Bacteria</taxon>
        <taxon>Pseudomonadati</taxon>
        <taxon>Pseudomonadota</taxon>
        <taxon>Gammaproteobacteria</taxon>
        <taxon>Enterobacterales</taxon>
        <taxon>Enterobacteriaceae</taxon>
        <taxon>Klebsiella/Raoultella group</taxon>
        <taxon>Klebsiella</taxon>
        <taxon>Klebsiella pneumoniae complex</taxon>
    </lineage>
</organism>
<name>A0A939SMW5_KLEPN</name>
<dbReference type="PANTHER" id="PTHR35191:SF1">
    <property type="entry name" value="PROPHAGE SIDE TAIL FIBER PROTEIN HOMOLOG STFQ-RELATED"/>
    <property type="match status" value="1"/>
</dbReference>
<reference evidence="2" key="1">
    <citation type="submission" date="2021-03" db="EMBL/GenBank/DDBJ databases">
        <title>Molecular epidemiology and mechanisms of colistin and carbapenem resistance in Enterobacteriaceae from clinical isolates, the environment and porcine samples in Pretoria, South Africa.</title>
        <authorList>
            <person name="Bogoshi D."/>
            <person name="Mbelle N.M."/>
            <person name="Naidoo V."/>
            <person name="Osei Sekyere J."/>
        </authorList>
    </citation>
    <scope>NUCLEOTIDE SEQUENCE</scope>
    <source>
        <strain evidence="2">C027</strain>
    </source>
</reference>
<dbReference type="Proteomes" id="UP000664002">
    <property type="component" value="Unassembled WGS sequence"/>
</dbReference>
<evidence type="ECO:0000259" key="1">
    <source>
        <dbReference type="Pfam" id="PF12571"/>
    </source>
</evidence>
<dbReference type="InterPro" id="IPR051934">
    <property type="entry name" value="Phage_Tail_Fiber_Structural"/>
</dbReference>
<dbReference type="EMBL" id="JAGETM010000004">
    <property type="protein sequence ID" value="MBO1997309.1"/>
    <property type="molecule type" value="Genomic_DNA"/>
</dbReference>
<evidence type="ECO:0000313" key="2">
    <source>
        <dbReference type="EMBL" id="MBO1997309.1"/>
    </source>
</evidence>
<protein>
    <submittedName>
        <fullName evidence="2">Phage tail protein</fullName>
    </submittedName>
</protein>
<feature type="domain" description="Phage tail fibre protein N-terminal" evidence="1">
    <location>
        <begin position="30"/>
        <end position="97"/>
    </location>
</feature>
<gene>
    <name evidence="2" type="ORF">J4730_08485</name>
</gene>
<sequence length="114" mass="12697">MINELYRAPLNRLVIADRGKYYPGRNGDASRVGGFWLREAALYDDEGVCLAVANLPESYKPLLAEGSGRLQSVNLWIAVSNTADVELKADPSVIMATVEEVTRAKTRRRITRMN</sequence>
<dbReference type="AlphaFoldDB" id="A0A939SMW5"/>
<dbReference type="PANTHER" id="PTHR35191">
    <property type="entry name" value="PROPHAGE SIDE TAIL FIBER PROTEIN HOMOLOG STFQ-RELATED"/>
    <property type="match status" value="1"/>
</dbReference>
<evidence type="ECO:0000313" key="3">
    <source>
        <dbReference type="Proteomes" id="UP000664002"/>
    </source>
</evidence>
<dbReference type="Pfam" id="PF12571">
    <property type="entry name" value="Phage_tail_fib"/>
    <property type="match status" value="1"/>
</dbReference>
<accession>A0A939SMW5</accession>
<comment type="caution">
    <text evidence="2">The sequence shown here is derived from an EMBL/GenBank/DDBJ whole genome shotgun (WGS) entry which is preliminary data.</text>
</comment>